<organism evidence="6 7">
    <name type="scientific">Vallitalea pronyensis</name>
    <dbReference type="NCBI Taxonomy" id="1348613"/>
    <lineage>
        <taxon>Bacteria</taxon>
        <taxon>Bacillati</taxon>
        <taxon>Bacillota</taxon>
        <taxon>Clostridia</taxon>
        <taxon>Lachnospirales</taxon>
        <taxon>Vallitaleaceae</taxon>
        <taxon>Vallitalea</taxon>
    </lineage>
</organism>
<protein>
    <submittedName>
        <fullName evidence="6">Alanine racemase</fullName>
        <ecNumber evidence="6">5.1.1.1</ecNumber>
    </submittedName>
</protein>
<dbReference type="InterPro" id="IPR009006">
    <property type="entry name" value="Ala_racemase/Decarboxylase_C"/>
</dbReference>
<keyword evidence="3 6" id="KW-0413">Isomerase</keyword>
<evidence type="ECO:0000313" key="6">
    <source>
        <dbReference type="EMBL" id="QUI23217.1"/>
    </source>
</evidence>
<dbReference type="Pfam" id="PF00842">
    <property type="entry name" value="Ala_racemase_C"/>
    <property type="match status" value="1"/>
</dbReference>
<evidence type="ECO:0000256" key="3">
    <source>
        <dbReference type="ARBA" id="ARBA00023235"/>
    </source>
</evidence>
<dbReference type="PRINTS" id="PR00992">
    <property type="entry name" value="ALARACEMASE"/>
</dbReference>
<dbReference type="InterPro" id="IPR029066">
    <property type="entry name" value="PLP-binding_barrel"/>
</dbReference>
<reference evidence="6" key="1">
    <citation type="submission" date="2020-07" db="EMBL/GenBank/DDBJ databases">
        <title>Vallitalea pronyensis genome.</title>
        <authorList>
            <person name="Postec A."/>
        </authorList>
    </citation>
    <scope>NUCLEOTIDE SEQUENCE</scope>
    <source>
        <strain evidence="6">FatNI3</strain>
    </source>
</reference>
<evidence type="ECO:0000313" key="7">
    <source>
        <dbReference type="Proteomes" id="UP000683246"/>
    </source>
</evidence>
<dbReference type="SUPFAM" id="SSF50621">
    <property type="entry name" value="Alanine racemase C-terminal domain-like"/>
    <property type="match status" value="1"/>
</dbReference>
<comment type="cofactor">
    <cofactor evidence="1 4">
        <name>pyridoxal 5'-phosphate</name>
        <dbReference type="ChEBI" id="CHEBI:597326"/>
    </cofactor>
</comment>
<dbReference type="NCBIfam" id="TIGR00492">
    <property type="entry name" value="alr"/>
    <property type="match status" value="1"/>
</dbReference>
<dbReference type="Pfam" id="PF01168">
    <property type="entry name" value="Ala_racemase_N"/>
    <property type="match status" value="1"/>
</dbReference>
<dbReference type="PANTHER" id="PTHR30511">
    <property type="entry name" value="ALANINE RACEMASE"/>
    <property type="match status" value="1"/>
</dbReference>
<dbReference type="InterPro" id="IPR011079">
    <property type="entry name" value="Ala_racemase_C"/>
</dbReference>
<feature type="modified residue" description="N6-(pyridoxal phosphate)lysine" evidence="4">
    <location>
        <position position="35"/>
    </location>
</feature>
<keyword evidence="2 4" id="KW-0663">Pyridoxal phosphate</keyword>
<accession>A0A8J8SHA7</accession>
<dbReference type="InterPro" id="IPR000821">
    <property type="entry name" value="Ala_racemase"/>
</dbReference>
<dbReference type="SUPFAM" id="SSF51419">
    <property type="entry name" value="PLP-binding barrel"/>
    <property type="match status" value="1"/>
</dbReference>
<evidence type="ECO:0000256" key="4">
    <source>
        <dbReference type="PIRSR" id="PIRSR600821-50"/>
    </source>
</evidence>
<dbReference type="PANTHER" id="PTHR30511:SF0">
    <property type="entry name" value="ALANINE RACEMASE, CATABOLIC-RELATED"/>
    <property type="match status" value="1"/>
</dbReference>
<dbReference type="Proteomes" id="UP000683246">
    <property type="component" value="Chromosome"/>
</dbReference>
<dbReference type="CDD" id="cd00430">
    <property type="entry name" value="PLPDE_III_AR"/>
    <property type="match status" value="1"/>
</dbReference>
<dbReference type="AlphaFoldDB" id="A0A8J8SHA7"/>
<name>A0A8J8SHA7_9FIRM</name>
<dbReference type="Gene3D" id="3.20.20.10">
    <property type="entry name" value="Alanine racemase"/>
    <property type="match status" value="1"/>
</dbReference>
<dbReference type="RefSeq" id="WP_212693896.1">
    <property type="nucleotide sequence ID" value="NZ_CP058649.1"/>
</dbReference>
<dbReference type="InterPro" id="IPR001608">
    <property type="entry name" value="Ala_racemase_N"/>
</dbReference>
<dbReference type="InterPro" id="IPR020622">
    <property type="entry name" value="Ala_racemase_pyridoxalP-BS"/>
</dbReference>
<evidence type="ECO:0000256" key="1">
    <source>
        <dbReference type="ARBA" id="ARBA00001933"/>
    </source>
</evidence>
<dbReference type="EC" id="5.1.1.1" evidence="6"/>
<dbReference type="GO" id="GO:0030632">
    <property type="term" value="P:D-alanine biosynthetic process"/>
    <property type="evidence" value="ECO:0007669"/>
    <property type="project" value="TreeGrafter"/>
</dbReference>
<dbReference type="GO" id="GO:0008784">
    <property type="term" value="F:alanine racemase activity"/>
    <property type="evidence" value="ECO:0007669"/>
    <property type="project" value="UniProtKB-EC"/>
</dbReference>
<dbReference type="SMART" id="SM01005">
    <property type="entry name" value="Ala_racemase_C"/>
    <property type="match status" value="1"/>
</dbReference>
<dbReference type="EMBL" id="CP058649">
    <property type="protein sequence ID" value="QUI23217.1"/>
    <property type="molecule type" value="Genomic_DNA"/>
</dbReference>
<dbReference type="GO" id="GO:0005829">
    <property type="term" value="C:cytosol"/>
    <property type="evidence" value="ECO:0007669"/>
    <property type="project" value="TreeGrafter"/>
</dbReference>
<dbReference type="PROSITE" id="PS00395">
    <property type="entry name" value="ALANINE_RACEMASE"/>
    <property type="match status" value="1"/>
</dbReference>
<proteinExistence type="predicted"/>
<dbReference type="Gene3D" id="2.40.37.10">
    <property type="entry name" value="Lyase, Ornithine Decarboxylase, Chain A, domain 1"/>
    <property type="match status" value="1"/>
</dbReference>
<keyword evidence="7" id="KW-1185">Reference proteome</keyword>
<dbReference type="KEGG" id="vpy:HZI73_13365"/>
<dbReference type="FunFam" id="3.20.20.10:FF:000002">
    <property type="entry name" value="Alanine racemase"/>
    <property type="match status" value="1"/>
</dbReference>
<gene>
    <name evidence="6" type="primary">alr</name>
    <name evidence="6" type="ORF">HZI73_13365</name>
</gene>
<dbReference type="GO" id="GO:0030170">
    <property type="term" value="F:pyridoxal phosphate binding"/>
    <property type="evidence" value="ECO:0007669"/>
    <property type="project" value="TreeGrafter"/>
</dbReference>
<evidence type="ECO:0000259" key="5">
    <source>
        <dbReference type="SMART" id="SM01005"/>
    </source>
</evidence>
<evidence type="ECO:0000256" key="2">
    <source>
        <dbReference type="ARBA" id="ARBA00022898"/>
    </source>
</evidence>
<sequence>MADTFLEVNLQHLYDNVTCVKKYLHPDTQVMAVVKSNAYGHGSVEIAKALLQDVACFGVGLLEEAVELREAGIDKPILLMGPTYDFERVCKHNIMISICSINHLEQVVKWTSNHQKTIRYHLKVETGMNRFGIAYNEAKTAIDLCQAATYGKLEGVYSHFATTYKSDKDFVGQQKRKFDQFVEFFKSYKDPLIFHMANSENTIDYKDAHYNMVRLGNALYGPCNSQKRIGLKKVACLKGNICYEKPVKAGENIGYGRSYKAKKDMIIGIVSMGFYDGIGLMKKPIGSKMFGLWIYYLKEIYRYMFRSKTPIYYDSKPLEILGRPNMQYTIVDITDIDKVQGETIEVEIRISPIFIKENIRRTYIAEV</sequence>
<feature type="domain" description="Alanine racemase C-terminal" evidence="5">
    <location>
        <begin position="234"/>
        <end position="364"/>
    </location>
</feature>